<dbReference type="GO" id="GO:0006313">
    <property type="term" value="P:DNA transposition"/>
    <property type="evidence" value="ECO:0007669"/>
    <property type="project" value="InterPro"/>
</dbReference>
<organism evidence="2 3">
    <name type="scientific">Candidatus Nealsonbacteria bacterium CG08_land_8_20_14_0_20_38_20</name>
    <dbReference type="NCBI Taxonomy" id="1974705"/>
    <lineage>
        <taxon>Bacteria</taxon>
        <taxon>Candidatus Nealsoniibacteriota</taxon>
    </lineage>
</organism>
<dbReference type="EMBL" id="PEYD01000063">
    <property type="protein sequence ID" value="PIS39190.1"/>
    <property type="molecule type" value="Genomic_DNA"/>
</dbReference>
<dbReference type="PANTHER" id="PTHR34322:SF2">
    <property type="entry name" value="TRANSPOSASE IS200-LIKE DOMAIN-CONTAINING PROTEIN"/>
    <property type="match status" value="1"/>
</dbReference>
<dbReference type="SMART" id="SM01321">
    <property type="entry name" value="Y1_Tnp"/>
    <property type="match status" value="1"/>
</dbReference>
<gene>
    <name evidence="2" type="ORF">COT33_03250</name>
</gene>
<sequence length="239" mass="28580">MRRKFPFIIGKIYHIYNRGVAKCSISNQEADYWRFLQGLCLFNDIKSATNILWQLEKTRGRLTLRVLKNYIVTEGKKRKPLVRILAYCVMPNHFHLLVEEIQEGGISKFMQKLNKGYARYFNNKYERVGHLWQDKFKNILVDDERYLLYLLVYINILNPAELIEPNWKERGIENIEKILEFAEKYQWSTHQEYLGKRRSLIIDKGILGKILSTPEKYLNLVKAVLEEKKYKEIIPFTLE</sequence>
<dbReference type="InterPro" id="IPR036515">
    <property type="entry name" value="Transposase_17_sf"/>
</dbReference>
<dbReference type="PANTHER" id="PTHR34322">
    <property type="entry name" value="TRANSPOSASE, Y1_TNP DOMAIN-CONTAINING"/>
    <property type="match status" value="1"/>
</dbReference>
<dbReference type="SUPFAM" id="SSF143422">
    <property type="entry name" value="Transposase IS200-like"/>
    <property type="match status" value="1"/>
</dbReference>
<dbReference type="AlphaFoldDB" id="A0A2H0YL60"/>
<reference evidence="3" key="1">
    <citation type="submission" date="2017-09" db="EMBL/GenBank/DDBJ databases">
        <title>Depth-based differentiation of microbial function through sediment-hosted aquifers and enrichment of novel symbionts in the deep terrestrial subsurface.</title>
        <authorList>
            <person name="Probst A.J."/>
            <person name="Ladd B."/>
            <person name="Jarett J.K."/>
            <person name="Geller-Mcgrath D.E."/>
            <person name="Sieber C.M.K."/>
            <person name="Emerson J.B."/>
            <person name="Anantharaman K."/>
            <person name="Thomas B.C."/>
            <person name="Malmstrom R."/>
            <person name="Stieglmeier M."/>
            <person name="Klingl A."/>
            <person name="Woyke T."/>
            <person name="Ryan C.M."/>
            <person name="Banfield J.F."/>
        </authorList>
    </citation>
    <scope>NUCLEOTIDE SEQUENCE [LARGE SCALE GENOMIC DNA]</scope>
</reference>
<dbReference type="InterPro" id="IPR002686">
    <property type="entry name" value="Transposase_17"/>
</dbReference>
<name>A0A2H0YL60_9BACT</name>
<evidence type="ECO:0000259" key="1">
    <source>
        <dbReference type="SMART" id="SM01321"/>
    </source>
</evidence>
<evidence type="ECO:0000313" key="3">
    <source>
        <dbReference type="Proteomes" id="UP000230088"/>
    </source>
</evidence>
<protein>
    <recommendedName>
        <fullName evidence="1">Transposase IS200-like domain-containing protein</fullName>
    </recommendedName>
</protein>
<evidence type="ECO:0000313" key="2">
    <source>
        <dbReference type="EMBL" id="PIS39190.1"/>
    </source>
</evidence>
<dbReference type="Gene3D" id="3.30.70.1290">
    <property type="entry name" value="Transposase IS200-like"/>
    <property type="match status" value="1"/>
</dbReference>
<dbReference type="Proteomes" id="UP000230088">
    <property type="component" value="Unassembled WGS sequence"/>
</dbReference>
<feature type="domain" description="Transposase IS200-like" evidence="1">
    <location>
        <begin position="8"/>
        <end position="157"/>
    </location>
</feature>
<dbReference type="GO" id="GO:0003677">
    <property type="term" value="F:DNA binding"/>
    <property type="evidence" value="ECO:0007669"/>
    <property type="project" value="InterPro"/>
</dbReference>
<dbReference type="GO" id="GO:0004803">
    <property type="term" value="F:transposase activity"/>
    <property type="evidence" value="ECO:0007669"/>
    <property type="project" value="InterPro"/>
</dbReference>
<proteinExistence type="predicted"/>
<dbReference type="Pfam" id="PF01797">
    <property type="entry name" value="Y1_Tnp"/>
    <property type="match status" value="1"/>
</dbReference>
<comment type="caution">
    <text evidence="2">The sequence shown here is derived from an EMBL/GenBank/DDBJ whole genome shotgun (WGS) entry which is preliminary data.</text>
</comment>
<accession>A0A2H0YL60</accession>